<proteinExistence type="predicted"/>
<name>A0A932FWI0_UNCTE</name>
<accession>A0A932FWI0</accession>
<sequence length="233" mass="24906">MTAAGEAIATLEKRAAFDFFLHDYRIPTAPTPRSFPLLETIGIFGHADGTSLLVRIAGGVELRTALRHLNAGDIRPLREVVLRSRPRPDALSWRLPLTGWRLPHDNHFSGSRPEPHAGPANPDPAEKGPGCAVVTQSYVLEKALPAEAGGDGGQKRFFGFPPPPPPPPSLLPIGGRPPGVRSPGPLEAGGVEIAIEPEGQPADLEAERKRVLGGRPSDDSLAWPIEDPGKEKR</sequence>
<evidence type="ECO:0000256" key="1">
    <source>
        <dbReference type="SAM" id="MobiDB-lite"/>
    </source>
</evidence>
<protein>
    <submittedName>
        <fullName evidence="2">Uncharacterized protein</fullName>
    </submittedName>
</protein>
<feature type="region of interest" description="Disordered" evidence="1">
    <location>
        <begin position="106"/>
        <end position="130"/>
    </location>
</feature>
<gene>
    <name evidence="2" type="ORF">HYY20_05620</name>
</gene>
<feature type="compositionally biased region" description="Low complexity" evidence="1">
    <location>
        <begin position="171"/>
        <end position="185"/>
    </location>
</feature>
<dbReference type="Proteomes" id="UP000769766">
    <property type="component" value="Unassembled WGS sequence"/>
</dbReference>
<evidence type="ECO:0000313" key="3">
    <source>
        <dbReference type="Proteomes" id="UP000769766"/>
    </source>
</evidence>
<dbReference type="EMBL" id="JACPRF010000173">
    <property type="protein sequence ID" value="MBI2876342.1"/>
    <property type="molecule type" value="Genomic_DNA"/>
</dbReference>
<reference evidence="2" key="1">
    <citation type="submission" date="2020-07" db="EMBL/GenBank/DDBJ databases">
        <title>Huge and variable diversity of episymbiotic CPR bacteria and DPANN archaea in groundwater ecosystems.</title>
        <authorList>
            <person name="He C.Y."/>
            <person name="Keren R."/>
            <person name="Whittaker M."/>
            <person name="Farag I.F."/>
            <person name="Doudna J."/>
            <person name="Cate J.H.D."/>
            <person name="Banfield J.F."/>
        </authorList>
    </citation>
    <scope>NUCLEOTIDE SEQUENCE</scope>
    <source>
        <strain evidence="2">NC_groundwater_672_Ag_B-0.1um_62_36</strain>
    </source>
</reference>
<dbReference type="AlphaFoldDB" id="A0A932FWI0"/>
<comment type="caution">
    <text evidence="2">The sequence shown here is derived from an EMBL/GenBank/DDBJ whole genome shotgun (WGS) entry which is preliminary data.</text>
</comment>
<organism evidence="2 3">
    <name type="scientific">Tectimicrobiota bacterium</name>
    <dbReference type="NCBI Taxonomy" id="2528274"/>
    <lineage>
        <taxon>Bacteria</taxon>
        <taxon>Pseudomonadati</taxon>
        <taxon>Nitrospinota/Tectimicrobiota group</taxon>
        <taxon>Candidatus Tectimicrobiota</taxon>
    </lineage>
</organism>
<feature type="region of interest" description="Disordered" evidence="1">
    <location>
        <begin position="149"/>
        <end position="233"/>
    </location>
</feature>
<evidence type="ECO:0000313" key="2">
    <source>
        <dbReference type="EMBL" id="MBI2876342.1"/>
    </source>
</evidence>
<feature type="compositionally biased region" description="Pro residues" evidence="1">
    <location>
        <begin position="160"/>
        <end position="170"/>
    </location>
</feature>